<evidence type="ECO:0000313" key="11">
    <source>
        <dbReference type="EMBL" id="BBG93686.1"/>
    </source>
</evidence>
<dbReference type="GO" id="GO:0006412">
    <property type="term" value="P:translation"/>
    <property type="evidence" value="ECO:0007669"/>
    <property type="project" value="InterPro"/>
</dbReference>
<dbReference type="GO" id="GO:0003735">
    <property type="term" value="F:structural constituent of ribosome"/>
    <property type="evidence" value="ECO:0007669"/>
    <property type="project" value="InterPro"/>
</dbReference>
<evidence type="ECO:0000256" key="4">
    <source>
        <dbReference type="ARBA" id="ARBA00022806"/>
    </source>
</evidence>
<dbReference type="Pfam" id="PF13086">
    <property type="entry name" value="AAA_11"/>
    <property type="match status" value="1"/>
</dbReference>
<dbReference type="NCBIfam" id="NF007180">
    <property type="entry name" value="PRK09612.1"/>
    <property type="match status" value="1"/>
</dbReference>
<dbReference type="InterPro" id="IPR023672">
    <property type="entry name" value="Ribosomal_uL2_arc_euk"/>
</dbReference>
<name>A0A4Y1QPC6_PRUDU</name>
<feature type="region of interest" description="Disordered" evidence="8">
    <location>
        <begin position="1113"/>
        <end position="1163"/>
    </location>
</feature>
<dbReference type="SMART" id="SM01383">
    <property type="entry name" value="Ribosomal_L2"/>
    <property type="match status" value="1"/>
</dbReference>
<dbReference type="Pfam" id="PF00181">
    <property type="entry name" value="Ribosomal_L2_N"/>
    <property type="match status" value="1"/>
</dbReference>
<dbReference type="InterPro" id="IPR041677">
    <property type="entry name" value="DNA2/NAM7_AAA_11"/>
</dbReference>
<dbReference type="Gene3D" id="3.40.50.300">
    <property type="entry name" value="P-loop containing nucleotide triphosphate hydrolases"/>
    <property type="match status" value="2"/>
</dbReference>
<dbReference type="PANTHER" id="PTHR10887:SF522">
    <property type="entry name" value="P-LOOP CONTAINING NUCLEOSIDE TRIPHOSPHATE HYDROLASES SUPERFAMILY PROTEIN"/>
    <property type="match status" value="1"/>
</dbReference>
<dbReference type="Gene3D" id="2.40.50.140">
    <property type="entry name" value="Nucleic acid-binding proteins"/>
    <property type="match status" value="1"/>
</dbReference>
<dbReference type="GO" id="GO:0005524">
    <property type="term" value="F:ATP binding"/>
    <property type="evidence" value="ECO:0007669"/>
    <property type="project" value="UniProtKB-KW"/>
</dbReference>
<dbReference type="GO" id="GO:0003723">
    <property type="term" value="F:RNA binding"/>
    <property type="evidence" value="ECO:0007669"/>
    <property type="project" value="InterPro"/>
</dbReference>
<feature type="domain" description="Large ribosomal subunit protein uL2 RNA-binding" evidence="10">
    <location>
        <begin position="18"/>
        <end position="97"/>
    </location>
</feature>
<keyword evidence="5" id="KW-0067">ATP-binding</keyword>
<dbReference type="FunFam" id="2.40.50.140:FF:000020">
    <property type="entry name" value="60S ribosomal protein L2"/>
    <property type="match status" value="1"/>
</dbReference>
<gene>
    <name evidence="11" type="ORF">Prudu_001772</name>
</gene>
<dbReference type="InterPro" id="IPR022669">
    <property type="entry name" value="Ribosomal_uL2_C"/>
</dbReference>
<feature type="region of interest" description="Disordered" evidence="8">
    <location>
        <begin position="217"/>
        <end position="237"/>
    </location>
</feature>
<dbReference type="GO" id="GO:0004386">
    <property type="term" value="F:helicase activity"/>
    <property type="evidence" value="ECO:0007669"/>
    <property type="project" value="UniProtKB-KW"/>
</dbReference>
<dbReference type="PROSITE" id="PS00467">
    <property type="entry name" value="RIBOSOMAL_L2"/>
    <property type="match status" value="1"/>
</dbReference>
<dbReference type="InterPro" id="IPR008991">
    <property type="entry name" value="Translation_prot_SH3-like_sf"/>
</dbReference>
<evidence type="ECO:0000256" key="3">
    <source>
        <dbReference type="ARBA" id="ARBA00022801"/>
    </source>
</evidence>
<dbReference type="InterPro" id="IPR014722">
    <property type="entry name" value="Rib_uL2_dom2"/>
</dbReference>
<dbReference type="InterPro" id="IPR041679">
    <property type="entry name" value="DNA2/NAM7-like_C"/>
</dbReference>
<evidence type="ECO:0000256" key="1">
    <source>
        <dbReference type="ARBA" id="ARBA00005636"/>
    </source>
</evidence>
<keyword evidence="7" id="KW-0687">Ribonucleoprotein</keyword>
<dbReference type="Gene3D" id="4.10.950.10">
    <property type="entry name" value="Ribosomal protein L2, domain 3"/>
    <property type="match status" value="1"/>
</dbReference>
<dbReference type="InterPro" id="IPR014726">
    <property type="entry name" value="Ribosomal_uL2_dom3"/>
</dbReference>
<dbReference type="Pfam" id="PF13087">
    <property type="entry name" value="AAA_12"/>
    <property type="match status" value="1"/>
</dbReference>
<dbReference type="InterPro" id="IPR012340">
    <property type="entry name" value="NA-bd_OB-fold"/>
</dbReference>
<dbReference type="SUPFAM" id="SSF52540">
    <property type="entry name" value="P-loop containing nucleoside triphosphate hydrolases"/>
    <property type="match status" value="1"/>
</dbReference>
<dbReference type="SUPFAM" id="SSF50104">
    <property type="entry name" value="Translation proteins SH3-like domain"/>
    <property type="match status" value="1"/>
</dbReference>
<proteinExistence type="inferred from homology"/>
<evidence type="ECO:0000256" key="5">
    <source>
        <dbReference type="ARBA" id="ARBA00022840"/>
    </source>
</evidence>
<accession>A0A4Y1QPC6</accession>
<dbReference type="FunFam" id="3.40.50.300:FF:000326">
    <property type="entry name" value="P-loop containing nucleoside triphosphate hydrolase"/>
    <property type="match status" value="1"/>
</dbReference>
<dbReference type="InterPro" id="IPR022666">
    <property type="entry name" value="Ribosomal_uL2_RNA-bd_dom"/>
</dbReference>
<comment type="similarity">
    <text evidence="1">Belongs to the universal ribosomal protein uL2 family.</text>
</comment>
<protein>
    <submittedName>
        <fullName evidence="11">Ribosomal protein L2 family</fullName>
    </submittedName>
</protein>
<dbReference type="FunFam" id="2.30.30.30:FF:000006">
    <property type="entry name" value="60S ribosomal protein L8"/>
    <property type="match status" value="1"/>
</dbReference>
<dbReference type="FunFam" id="4.10.950.10:FF:000002">
    <property type="entry name" value="60S ribosomal protein L2"/>
    <property type="match status" value="1"/>
</dbReference>
<dbReference type="CDD" id="cd18808">
    <property type="entry name" value="SF1_C_Upf1"/>
    <property type="match status" value="1"/>
</dbReference>
<keyword evidence="3" id="KW-0378">Hydrolase</keyword>
<reference evidence="11" key="1">
    <citation type="journal article" date="2019" name="Science">
        <title>Mutation of a bHLH transcription factor allowed almond domestication.</title>
        <authorList>
            <person name="Sanchez-Perez R."/>
            <person name="Pavan S."/>
            <person name="Mazzeo R."/>
            <person name="Moldovan C."/>
            <person name="Aiese Cigliano R."/>
            <person name="Del Cueto J."/>
            <person name="Ricciardi F."/>
            <person name="Lotti C."/>
            <person name="Ricciardi L."/>
            <person name="Dicenta F."/>
            <person name="Lopez-Marques R.L."/>
            <person name="Lindberg Moller B."/>
        </authorList>
    </citation>
    <scope>NUCLEOTIDE SEQUENCE</scope>
</reference>
<keyword evidence="2" id="KW-0547">Nucleotide-binding</keyword>
<dbReference type="PANTHER" id="PTHR10887">
    <property type="entry name" value="DNA2/NAM7 HELICASE FAMILY"/>
    <property type="match status" value="1"/>
</dbReference>
<evidence type="ECO:0000256" key="6">
    <source>
        <dbReference type="ARBA" id="ARBA00022980"/>
    </source>
</evidence>
<dbReference type="SMART" id="SM01382">
    <property type="entry name" value="Ribosomal_L2_C"/>
    <property type="match status" value="1"/>
</dbReference>
<evidence type="ECO:0000256" key="7">
    <source>
        <dbReference type="ARBA" id="ARBA00023274"/>
    </source>
</evidence>
<dbReference type="GO" id="GO:0005694">
    <property type="term" value="C:chromosome"/>
    <property type="evidence" value="ECO:0007669"/>
    <property type="project" value="UniProtKB-ARBA"/>
</dbReference>
<dbReference type="InterPro" id="IPR047187">
    <property type="entry name" value="SF1_C_Upf1"/>
</dbReference>
<feature type="compositionally biased region" description="Polar residues" evidence="8">
    <location>
        <begin position="1121"/>
        <end position="1135"/>
    </location>
</feature>
<dbReference type="InterPro" id="IPR045055">
    <property type="entry name" value="DNA2/NAM7-like"/>
</dbReference>
<evidence type="ECO:0000256" key="2">
    <source>
        <dbReference type="ARBA" id="ARBA00022741"/>
    </source>
</evidence>
<dbReference type="GO" id="GO:0016787">
    <property type="term" value="F:hydrolase activity"/>
    <property type="evidence" value="ECO:0007669"/>
    <property type="project" value="UniProtKB-KW"/>
</dbReference>
<dbReference type="Gene3D" id="2.30.30.30">
    <property type="match status" value="1"/>
</dbReference>
<dbReference type="Pfam" id="PF03947">
    <property type="entry name" value="Ribosomal_L2_C"/>
    <property type="match status" value="1"/>
</dbReference>
<dbReference type="InterPro" id="IPR027417">
    <property type="entry name" value="P-loop_NTPase"/>
</dbReference>
<evidence type="ECO:0000259" key="10">
    <source>
        <dbReference type="SMART" id="SM01383"/>
    </source>
</evidence>
<dbReference type="InterPro" id="IPR022671">
    <property type="entry name" value="Ribosomal_uL2_CS"/>
</dbReference>
<dbReference type="GO" id="GO:0015934">
    <property type="term" value="C:large ribosomal subunit"/>
    <property type="evidence" value="ECO:0007669"/>
    <property type="project" value="InterPro"/>
</dbReference>
<keyword evidence="6 11" id="KW-0689">Ribosomal protein</keyword>
<dbReference type="AlphaFoldDB" id="A0A4Y1QPC6"/>
<feature type="domain" description="Large ribosomal subunit protein uL2 C-terminal" evidence="9">
    <location>
        <begin position="103"/>
        <end position="238"/>
    </location>
</feature>
<dbReference type="SUPFAM" id="SSF50249">
    <property type="entry name" value="Nucleic acid-binding proteins"/>
    <property type="match status" value="1"/>
</dbReference>
<sequence length="1163" mass="129071">MIRREAAMGRVIRAQRKGAGSVFKSHTHHRKGPARFRSLDFGERNGYLKGVVTEIIHDPGRGAPLARVSFRHPFRYKKQNELFVAAEGIYTGQFIYCGKKANLVVGNVLPLRSIPEGAVVCNVEHHVGDRGVLARASGDYAVVISHNPDNDTSRIKLPSGAKKIVPSGCRAMIGQVAGGGRTEKPMLKAGNAYHKFRVKRNCWPKVRGVAMNPVEHPHGGGNHQHIGHASTVRRDAPPGQKKYLATKLLMHSKRKYAAAGKVMKIPETFSTVTSYMKSFIPSLVEETHADLLSSMMTLSQAPTCEILAVKTSKGHKPPKDLFYDIIMKGRGEAAGSYEPQAGDLIALTDIRPKCTDDLNKPRDSYLIAYVLRGRDNNLSILSSKPINKEGGKKLLAVYLINMMTNVHVWKALNSEGANTNLTKNVLQVQPNSSHVGNSCSICLLKENFSAALSNRWPSMGSDLNDSQEAAVLNCISLSKCTHQNTIKLIWGPPGTGKTKTVAMSLFSLLKLKCRTLTCAPTNIAVLEVAVRLLGLVNQSLGCGKYGLGDIILFGNWERMKIDNYDDLVEVFLDYRIEILAECFNPRTGWKHWLESMIDLLEDPQEKYLLYLKEIRERRCDEDGKDSNNLLTTMKREVMTAIINDRNSTKDDEDDFLTLEEFVKEKLSSIGKGLKICMKIRTLCLANACLIFCTASSSAKLNRERMRPLELLVIDEAAQLKECESAIPLQLPGLRHAILVGDEKQLPAMVKSKISEKAGFGRSLFGRLVQLGHKKHLLNVQYRMHPSISLFPKGEFYKNRISDGPNVKQRSYERSFLSGKMYGSYSFIDIVNGKEEFDRWHSPKNMAEVAVVCEIVSSLYREFTRTKKKVSIGVISPYKAQVNAIQERVGEYSEVSGADFSVSVRTVDGFQGGEDDVIIISTVRCNEKGSVGFVSNVQRANVMLTRARYCLWILGNEATLISSNCIWKKLILDAKKRKCFYNAHEDKDLAQAIAAALMELCQLHILLNADSLLFKNAKWKLSDGWRQSCKDKGVIVHGGACGQLLEKYKVKGQLNLIWSVDVLEENSDYVQFLILPNLRAASDHFSDKVVPMRSPVDSSSSSCEADPVEILSTPLSSLSLTDEPQTSSSGKSNMSTRSRKKDTGLRSIAAAATTTEELEGVVHP</sequence>
<evidence type="ECO:0000259" key="9">
    <source>
        <dbReference type="SMART" id="SM01382"/>
    </source>
</evidence>
<keyword evidence="4" id="KW-0347">Helicase</keyword>
<organism evidence="11">
    <name type="scientific">Prunus dulcis</name>
    <name type="common">Almond</name>
    <name type="synonym">Amygdalus dulcis</name>
    <dbReference type="NCBI Taxonomy" id="3755"/>
    <lineage>
        <taxon>Eukaryota</taxon>
        <taxon>Viridiplantae</taxon>
        <taxon>Streptophyta</taxon>
        <taxon>Embryophyta</taxon>
        <taxon>Tracheophyta</taxon>
        <taxon>Spermatophyta</taxon>
        <taxon>Magnoliopsida</taxon>
        <taxon>eudicotyledons</taxon>
        <taxon>Gunneridae</taxon>
        <taxon>Pentapetalae</taxon>
        <taxon>rosids</taxon>
        <taxon>fabids</taxon>
        <taxon>Rosales</taxon>
        <taxon>Rosaceae</taxon>
        <taxon>Amygdaloideae</taxon>
        <taxon>Amygdaleae</taxon>
        <taxon>Prunus</taxon>
    </lineage>
</organism>
<dbReference type="EMBL" id="AP019297">
    <property type="protein sequence ID" value="BBG93686.1"/>
    <property type="molecule type" value="Genomic_DNA"/>
</dbReference>
<evidence type="ECO:0000256" key="8">
    <source>
        <dbReference type="SAM" id="MobiDB-lite"/>
    </source>
</evidence>